<feature type="region of interest" description="Disordered" evidence="1">
    <location>
        <begin position="526"/>
        <end position="591"/>
    </location>
</feature>
<feature type="compositionally biased region" description="Polar residues" evidence="1">
    <location>
        <begin position="188"/>
        <end position="197"/>
    </location>
</feature>
<feature type="compositionally biased region" description="Polar residues" evidence="1">
    <location>
        <begin position="528"/>
        <end position="562"/>
    </location>
</feature>
<feature type="compositionally biased region" description="Polar residues" evidence="1">
    <location>
        <begin position="497"/>
        <end position="509"/>
    </location>
</feature>
<evidence type="ECO:0000313" key="3">
    <source>
        <dbReference type="Proteomes" id="UP001274830"/>
    </source>
</evidence>
<feature type="compositionally biased region" description="Polar residues" evidence="1">
    <location>
        <begin position="116"/>
        <end position="128"/>
    </location>
</feature>
<dbReference type="AlphaFoldDB" id="A0AAE0WQ61"/>
<proteinExistence type="predicted"/>
<dbReference type="EMBL" id="JAUTXT010000012">
    <property type="protein sequence ID" value="KAK3675947.1"/>
    <property type="molecule type" value="Genomic_DNA"/>
</dbReference>
<evidence type="ECO:0000313" key="2">
    <source>
        <dbReference type="EMBL" id="KAK3675947.1"/>
    </source>
</evidence>
<feature type="region of interest" description="Disordered" evidence="1">
    <location>
        <begin position="794"/>
        <end position="862"/>
    </location>
</feature>
<gene>
    <name evidence="2" type="ORF">LTR78_004139</name>
</gene>
<feature type="compositionally biased region" description="Polar residues" evidence="1">
    <location>
        <begin position="971"/>
        <end position="987"/>
    </location>
</feature>
<keyword evidence="3" id="KW-1185">Reference proteome</keyword>
<feature type="compositionally biased region" description="Basic and acidic residues" evidence="1">
    <location>
        <begin position="97"/>
        <end position="107"/>
    </location>
</feature>
<protein>
    <submittedName>
        <fullName evidence="2">Uncharacterized protein</fullName>
    </submittedName>
</protein>
<comment type="caution">
    <text evidence="2">The sequence shown here is derived from an EMBL/GenBank/DDBJ whole genome shotgun (WGS) entry which is preliminary data.</text>
</comment>
<feature type="region of interest" description="Disordered" evidence="1">
    <location>
        <begin position="94"/>
        <end position="139"/>
    </location>
</feature>
<feature type="compositionally biased region" description="Polar residues" evidence="1">
    <location>
        <begin position="577"/>
        <end position="590"/>
    </location>
</feature>
<accession>A0AAE0WQ61</accession>
<feature type="region of interest" description="Disordered" evidence="1">
    <location>
        <begin position="155"/>
        <end position="284"/>
    </location>
</feature>
<reference evidence="2" key="1">
    <citation type="submission" date="2023-07" db="EMBL/GenBank/DDBJ databases">
        <title>Black Yeasts Isolated from many extreme environments.</title>
        <authorList>
            <person name="Coleine C."/>
            <person name="Stajich J.E."/>
            <person name="Selbmann L."/>
        </authorList>
    </citation>
    <scope>NUCLEOTIDE SEQUENCE</scope>
    <source>
        <strain evidence="2">CCFEE 5485</strain>
    </source>
</reference>
<evidence type="ECO:0000256" key="1">
    <source>
        <dbReference type="SAM" id="MobiDB-lite"/>
    </source>
</evidence>
<feature type="region of interest" description="Disordered" evidence="1">
    <location>
        <begin position="708"/>
        <end position="732"/>
    </location>
</feature>
<feature type="region of interest" description="Disordered" evidence="1">
    <location>
        <begin position="745"/>
        <end position="777"/>
    </location>
</feature>
<feature type="compositionally biased region" description="Basic and acidic residues" evidence="1">
    <location>
        <begin position="359"/>
        <end position="371"/>
    </location>
</feature>
<dbReference type="Proteomes" id="UP001274830">
    <property type="component" value="Unassembled WGS sequence"/>
</dbReference>
<feature type="region of interest" description="Disordered" evidence="1">
    <location>
        <begin position="970"/>
        <end position="1018"/>
    </location>
</feature>
<feature type="compositionally biased region" description="Polar residues" evidence="1">
    <location>
        <begin position="473"/>
        <end position="482"/>
    </location>
</feature>
<sequence>MRFSRRTAQDRGATTSDDVLQLGDTALPQKAELLLGAKTRLGRRGSQQPNSREYGGEDEYKTARPQFQLPDIRQDSQSLLDEMLDPRGRLNVWPNLEQDKKRQEDTLSMRVYQPTGRPSINPRTTSSGSGQGHYDRSKEPLYVTQQTSASAVRDMGLRKPPPMTIHETSSDPNLGRRPLKSAMKKPSSPESTRKPTGSSLKLKSSPSKKIKRLDLSQLFPPPRSSSRNALAAPNLMMPRAGSDVTDDSDFPSPADTVRVELRKPAQNARYETFKRPAPAAAPATRPKVFEKDIYDSAKVNVRRPPKGIQNWFDGFDISSDEEEHVPEQKVRIPGKSGQKPVQEPETHNVAVDFGSPWHIKSDREQPRLDRKLSKDPVEDNLLAIHHAKERIQERMRQIDIRKGSIDSGHADATTIASVVSSEMPRRTGGESRLAMLDLPSQSALSMSDSDEEESAPRPGRIDMETLSAMSIAGSTNHSNSRQHLQRQRSFPAENAGRASTSTVQTMQTSGSIPIRLTASIPLPAMPTVAQSPPQIQSRRSTQTSLASPTTQALRQLTGQDQLTRARRSTKMSHQDFETFNSGESVSSAPTDGSHLMAVSEEEMILLELMRNKRAAMQKNSFTEGYQLALKREQDALLRRRESAQQTALKILQQREEKTSKSRPGSKIVNTVHSAEPCVDHELRRKLSAIKKEDVDKALKMNKFLADVSSPTVDNFPEPPSRGQTPAMDSKRPPQKFELLMPSVYSPTPSKVLDAYSPVSAEDSSPAPEFEDIEDHHESLRQFLASSSASENLFGNAGVFPTPPSRSRNPSRRDYRVSAVWSPSPVAEEEGVEEGVEEGEQDADDAYASSHDKKERRNSVHGRRLSRQYDVDLEAETEPGVPLAMRHKSAMPHPLRQGGQTAHSPYHLHPHFDFTPLEFSPSQLTASPATSISPWTPEAMNFPAPASEKPTIEGAYSSDNASLRNRAYTPDTDLTSLSASGQTNTPASSRKHGMSSRKAPPRLDKIVGHGMRGPESASITSAGEDVLAAWAELGGGTEALVSRRRMR</sequence>
<organism evidence="2 3">
    <name type="scientific">Recurvomyces mirabilis</name>
    <dbReference type="NCBI Taxonomy" id="574656"/>
    <lineage>
        <taxon>Eukaryota</taxon>
        <taxon>Fungi</taxon>
        <taxon>Dikarya</taxon>
        <taxon>Ascomycota</taxon>
        <taxon>Pezizomycotina</taxon>
        <taxon>Dothideomycetes</taxon>
        <taxon>Dothideomycetidae</taxon>
        <taxon>Mycosphaerellales</taxon>
        <taxon>Teratosphaeriaceae</taxon>
        <taxon>Recurvomyces</taxon>
    </lineage>
</organism>
<feature type="region of interest" description="Disordered" evidence="1">
    <location>
        <begin position="1"/>
        <end position="21"/>
    </location>
</feature>
<feature type="region of interest" description="Disordered" evidence="1">
    <location>
        <begin position="37"/>
        <end position="67"/>
    </location>
</feature>
<feature type="region of interest" description="Disordered" evidence="1">
    <location>
        <begin position="322"/>
        <end position="371"/>
    </location>
</feature>
<feature type="region of interest" description="Disordered" evidence="1">
    <location>
        <begin position="440"/>
        <end position="461"/>
    </location>
</feature>
<feature type="region of interest" description="Disordered" evidence="1">
    <location>
        <begin position="473"/>
        <end position="509"/>
    </location>
</feature>
<feature type="compositionally biased region" description="Acidic residues" evidence="1">
    <location>
        <begin position="826"/>
        <end position="844"/>
    </location>
</feature>
<name>A0AAE0WQ61_9PEZI</name>